<sequence>MSTPPPRCNACQVNRVAWTKPRVDFCYDCLPGGPFPAPACRKCGSTDYFSQGQCGVCHPGAPMHPGSCRGCLAWGVYRAHNWHCWSCRWWQGHYPLGQCLYCGRTTRVGDSGACRLCLEQGRRLKEPDRAVDLGEANRFGQQLYLANLHAVRRGRRADWIASRRRRAQPPPVRFAPVRWRQLMLFRMPPNQAALKHRAATTDTEMFRFCDGVLRDHAAQHGWSRKQINDTARSLKLVQALQTTPGAKINASDVLELPSLGGTAASTMEILDAAGLLTDDRTTAIHRYFAAHVTALPPVMRAQVSTWFEVMLAGSKNKPRRMPRHPQTVHLHILGMAPIWQAWADRGIQSLAEISREDVATELPPPGANRCFAEQGLRGLFDILKARKQVFTNPARGLAATHSTRTIPMPLDTEMIREALNSDDPASALAVALVAFHALTGPQVQALALTDIQDGRLTIGNRSIPLAGPVRTRLAAYLDHRARTWPATINPHLFINRRTGPRTNRVGRGFPWTKLGVAPQALREDRILQEIHATGGDVRRICDLFGLTVAGAMRYATGLEPPEPTSRPASSSPTDDET</sequence>
<proteinExistence type="predicted"/>
<organism evidence="2 3">
    <name type="scientific">Streptomyces lienomycini</name>
    <dbReference type="NCBI Taxonomy" id="284035"/>
    <lineage>
        <taxon>Bacteria</taxon>
        <taxon>Bacillati</taxon>
        <taxon>Actinomycetota</taxon>
        <taxon>Actinomycetes</taxon>
        <taxon>Kitasatosporales</taxon>
        <taxon>Streptomycetaceae</taxon>
        <taxon>Streptomyces</taxon>
    </lineage>
</organism>
<evidence type="ECO:0000256" key="1">
    <source>
        <dbReference type="SAM" id="MobiDB-lite"/>
    </source>
</evidence>
<dbReference type="SUPFAM" id="SSF56349">
    <property type="entry name" value="DNA breaking-rejoining enzymes"/>
    <property type="match status" value="1"/>
</dbReference>
<evidence type="ECO:0000313" key="2">
    <source>
        <dbReference type="EMBL" id="MFC5020248.1"/>
    </source>
</evidence>
<feature type="region of interest" description="Disordered" evidence="1">
    <location>
        <begin position="555"/>
        <end position="577"/>
    </location>
</feature>
<dbReference type="InterPro" id="IPR011010">
    <property type="entry name" value="DNA_brk_join_enz"/>
</dbReference>
<keyword evidence="3" id="KW-1185">Reference proteome</keyword>
<evidence type="ECO:0008006" key="4">
    <source>
        <dbReference type="Google" id="ProtNLM"/>
    </source>
</evidence>
<dbReference type="EMBL" id="JBHSJO010000002">
    <property type="protein sequence ID" value="MFC5020248.1"/>
    <property type="molecule type" value="Genomic_DNA"/>
</dbReference>
<protein>
    <recommendedName>
        <fullName evidence="4">Integrase</fullName>
    </recommendedName>
</protein>
<comment type="caution">
    <text evidence="2">The sequence shown here is derived from an EMBL/GenBank/DDBJ whole genome shotgun (WGS) entry which is preliminary data.</text>
</comment>
<dbReference type="RefSeq" id="WP_344504960.1">
    <property type="nucleotide sequence ID" value="NZ_BAAATN010000019.1"/>
</dbReference>
<evidence type="ECO:0000313" key="3">
    <source>
        <dbReference type="Proteomes" id="UP001595855"/>
    </source>
</evidence>
<dbReference type="Proteomes" id="UP001595855">
    <property type="component" value="Unassembled WGS sequence"/>
</dbReference>
<gene>
    <name evidence="2" type="ORF">ACFPRC_36090</name>
</gene>
<accession>A0ABV9X8Q0</accession>
<name>A0ABV9X8Q0_9ACTN</name>
<feature type="compositionally biased region" description="Polar residues" evidence="1">
    <location>
        <begin position="566"/>
        <end position="577"/>
    </location>
</feature>
<reference evidence="3" key="1">
    <citation type="journal article" date="2019" name="Int. J. Syst. Evol. Microbiol.">
        <title>The Global Catalogue of Microorganisms (GCM) 10K type strain sequencing project: providing services to taxonomists for standard genome sequencing and annotation.</title>
        <authorList>
            <consortium name="The Broad Institute Genomics Platform"/>
            <consortium name="The Broad Institute Genome Sequencing Center for Infectious Disease"/>
            <person name="Wu L."/>
            <person name="Ma J."/>
        </authorList>
    </citation>
    <scope>NUCLEOTIDE SEQUENCE [LARGE SCALE GENOMIC DNA]</scope>
    <source>
        <strain evidence="3">CGMCC 4.1542</strain>
    </source>
</reference>